<organism evidence="1 2">
    <name type="scientific">Bacillus weihaiensis</name>
    <dbReference type="NCBI Taxonomy" id="1547283"/>
    <lineage>
        <taxon>Bacteria</taxon>
        <taxon>Bacillati</taxon>
        <taxon>Bacillota</taxon>
        <taxon>Bacilli</taxon>
        <taxon>Bacillales</taxon>
        <taxon>Bacillaceae</taxon>
        <taxon>Bacillus</taxon>
    </lineage>
</organism>
<gene>
    <name evidence="1" type="ORF">A9C19_04840</name>
</gene>
<dbReference type="AlphaFoldDB" id="A0A1L3MP29"/>
<evidence type="ECO:0000313" key="1">
    <source>
        <dbReference type="EMBL" id="APH04121.1"/>
    </source>
</evidence>
<proteinExistence type="predicted"/>
<protein>
    <submittedName>
        <fullName evidence="1">Cytosolic protein</fullName>
    </submittedName>
</protein>
<accession>A0A1L3MP29</accession>
<sequence length="133" mass="15167">MSLGNTLKDFFSTTQETREKHYNDKLRSHYYKTNQKNALQSVKEMIDQTQGMTVTSVSEERGEMSVNIDRPRKGFLIVTIISVRPFETAVDFTATTNTFLPTDFGYSRKVIIDLYKKLDQKLPFVGTGKNGGN</sequence>
<evidence type="ECO:0000313" key="2">
    <source>
        <dbReference type="Proteomes" id="UP000181936"/>
    </source>
</evidence>
<dbReference type="OrthoDB" id="2353056at2"/>
<reference evidence="1 2" key="1">
    <citation type="journal article" date="2016" name="Sci. Rep.">
        <title>Complete genome sequence and transcriptomic analysis of a novel marine strain Bacillus weihaiensis reveals the mechanism of brown algae degradation.</title>
        <authorList>
            <person name="Zhu Y."/>
            <person name="Chen P."/>
            <person name="Bao Y."/>
            <person name="Men Y."/>
            <person name="Zeng Y."/>
            <person name="Yang J."/>
            <person name="Sun J."/>
            <person name="Sun Y."/>
        </authorList>
    </citation>
    <scope>NUCLEOTIDE SEQUENCE [LARGE SCALE GENOMIC DNA]</scope>
    <source>
        <strain evidence="1 2">Alg07</strain>
    </source>
</reference>
<keyword evidence="2" id="KW-1185">Reference proteome</keyword>
<dbReference type="EMBL" id="CP016020">
    <property type="protein sequence ID" value="APH04121.1"/>
    <property type="molecule type" value="Genomic_DNA"/>
</dbReference>
<dbReference type="STRING" id="1547283.A9C19_04840"/>
<dbReference type="RefSeq" id="WP_072578915.1">
    <property type="nucleotide sequence ID" value="NZ_CP016020.1"/>
</dbReference>
<dbReference type="Proteomes" id="UP000181936">
    <property type="component" value="Chromosome"/>
</dbReference>
<name>A0A1L3MP29_9BACI</name>
<dbReference type="KEGG" id="bwh:A9C19_04840"/>